<comment type="similarity">
    <text evidence="1">Belongs to the universal ribosomal protein uL18 family.</text>
</comment>
<name>A0A0D2R3B7_GOSRA</name>
<dbReference type="CDD" id="cd00432">
    <property type="entry name" value="Ribosomal_L18_L5e"/>
    <property type="match status" value="1"/>
</dbReference>
<accession>A0A0D2R3B7</accession>
<sequence length="224" mass="26304">MEKETQVQIPRMKLSTRELEFVSFMLQPFVKAQKTKACFKRYQVKFKRRREGKTDYQARNRLINQDKNKYNTRKYRLVARFTNKDIIAQIIHASISGDVVLATAYGHELHRYGFEVGLTNYAAALRAIKDTTTVSLAKVNCDYKSLLRDRLLHERPVEEERPPSVSSQLRDRFLHERPVEEERPPSVPVSELNQLSHNSEVKYPLACYFIRMCYIPSTMSNWSL</sequence>
<dbReference type="PANTHER" id="PTHR23410">
    <property type="entry name" value="RIBOSOMAL PROTEIN L5-RELATED"/>
    <property type="match status" value="1"/>
</dbReference>
<dbReference type="PRINTS" id="PR00058">
    <property type="entry name" value="RIBOSOMALL5"/>
</dbReference>
<dbReference type="Gene3D" id="3.30.420.100">
    <property type="match status" value="1"/>
</dbReference>
<keyword evidence="2" id="KW-0689">Ribosomal protein</keyword>
<dbReference type="Gramene" id="KJB23926">
    <property type="protein sequence ID" value="KJB23926"/>
    <property type="gene ID" value="B456_004G121500"/>
</dbReference>
<keyword evidence="3" id="KW-0687">Ribonucleoprotein</keyword>
<reference evidence="4 5" key="1">
    <citation type="journal article" date="2012" name="Nature">
        <title>Repeated polyploidization of Gossypium genomes and the evolution of spinnable cotton fibres.</title>
        <authorList>
            <person name="Paterson A.H."/>
            <person name="Wendel J.F."/>
            <person name="Gundlach H."/>
            <person name="Guo H."/>
            <person name="Jenkins J."/>
            <person name="Jin D."/>
            <person name="Llewellyn D."/>
            <person name="Showmaker K.C."/>
            <person name="Shu S."/>
            <person name="Udall J."/>
            <person name="Yoo M.J."/>
            <person name="Byers R."/>
            <person name="Chen W."/>
            <person name="Doron-Faigenboim A."/>
            <person name="Duke M.V."/>
            <person name="Gong L."/>
            <person name="Grimwood J."/>
            <person name="Grover C."/>
            <person name="Grupp K."/>
            <person name="Hu G."/>
            <person name="Lee T.H."/>
            <person name="Li J."/>
            <person name="Lin L."/>
            <person name="Liu T."/>
            <person name="Marler B.S."/>
            <person name="Page J.T."/>
            <person name="Roberts A.W."/>
            <person name="Romanel E."/>
            <person name="Sanders W.S."/>
            <person name="Szadkowski E."/>
            <person name="Tan X."/>
            <person name="Tang H."/>
            <person name="Xu C."/>
            <person name="Wang J."/>
            <person name="Wang Z."/>
            <person name="Zhang D."/>
            <person name="Zhang L."/>
            <person name="Ashrafi H."/>
            <person name="Bedon F."/>
            <person name="Bowers J.E."/>
            <person name="Brubaker C.L."/>
            <person name="Chee P.W."/>
            <person name="Das S."/>
            <person name="Gingle A.R."/>
            <person name="Haigler C.H."/>
            <person name="Harker D."/>
            <person name="Hoffmann L.V."/>
            <person name="Hovav R."/>
            <person name="Jones D.C."/>
            <person name="Lemke C."/>
            <person name="Mansoor S."/>
            <person name="ur Rahman M."/>
            <person name="Rainville L.N."/>
            <person name="Rambani A."/>
            <person name="Reddy U.K."/>
            <person name="Rong J.K."/>
            <person name="Saranga Y."/>
            <person name="Scheffler B.E."/>
            <person name="Scheffler J.A."/>
            <person name="Stelly D.M."/>
            <person name="Triplett B.A."/>
            <person name="Van Deynze A."/>
            <person name="Vaslin M.F."/>
            <person name="Waghmare V.N."/>
            <person name="Walford S.A."/>
            <person name="Wright R.J."/>
            <person name="Zaki E.A."/>
            <person name="Zhang T."/>
            <person name="Dennis E.S."/>
            <person name="Mayer K.F."/>
            <person name="Peterson D.G."/>
            <person name="Rokhsar D.S."/>
            <person name="Wang X."/>
            <person name="Schmutz J."/>
        </authorList>
    </citation>
    <scope>NUCLEOTIDE SEQUENCE [LARGE SCALE GENOMIC DNA]</scope>
</reference>
<dbReference type="STRING" id="29730.A0A0D2R3B7"/>
<evidence type="ECO:0000256" key="3">
    <source>
        <dbReference type="ARBA" id="ARBA00023274"/>
    </source>
</evidence>
<dbReference type="GO" id="GO:0006412">
    <property type="term" value="P:translation"/>
    <property type="evidence" value="ECO:0007669"/>
    <property type="project" value="InterPro"/>
</dbReference>
<dbReference type="EMBL" id="CM001743">
    <property type="protein sequence ID" value="KJB23926.1"/>
    <property type="molecule type" value="Genomic_DNA"/>
</dbReference>
<dbReference type="InterPro" id="IPR005485">
    <property type="entry name" value="Rbsml_uL18_euk_arch"/>
</dbReference>
<keyword evidence="5" id="KW-1185">Reference proteome</keyword>
<protein>
    <recommendedName>
        <fullName evidence="6">Ribosomal protein L5 eukaryotic C-terminal domain-containing protein</fullName>
    </recommendedName>
</protein>
<dbReference type="GO" id="GO:0022625">
    <property type="term" value="C:cytosolic large ribosomal subunit"/>
    <property type="evidence" value="ECO:0007669"/>
    <property type="project" value="TreeGrafter"/>
</dbReference>
<dbReference type="AlphaFoldDB" id="A0A0D2R3B7"/>
<evidence type="ECO:0000256" key="1">
    <source>
        <dbReference type="ARBA" id="ARBA00007116"/>
    </source>
</evidence>
<dbReference type="Pfam" id="PF17144">
    <property type="entry name" value="Ribosomal_L5e"/>
    <property type="match status" value="1"/>
</dbReference>
<evidence type="ECO:0000313" key="4">
    <source>
        <dbReference type="EMBL" id="KJB23926.1"/>
    </source>
</evidence>
<dbReference type="Proteomes" id="UP000032304">
    <property type="component" value="Chromosome 4"/>
</dbReference>
<proteinExistence type="inferred from homology"/>
<dbReference type="PANTHER" id="PTHR23410:SF22">
    <property type="entry name" value="60S RIBOSOMAL PROTEIN L5-LIKE"/>
    <property type="match status" value="1"/>
</dbReference>
<evidence type="ECO:0008006" key="6">
    <source>
        <dbReference type="Google" id="ProtNLM"/>
    </source>
</evidence>
<gene>
    <name evidence="4" type="ORF">B456_004G121500</name>
</gene>
<dbReference type="GO" id="GO:0003735">
    <property type="term" value="F:structural constituent of ribosome"/>
    <property type="evidence" value="ECO:0007669"/>
    <property type="project" value="InterPro"/>
</dbReference>
<dbReference type="eggNOG" id="KOG0875">
    <property type="taxonomic scope" value="Eukaryota"/>
</dbReference>
<dbReference type="GO" id="GO:0008097">
    <property type="term" value="F:5S rRNA binding"/>
    <property type="evidence" value="ECO:0007669"/>
    <property type="project" value="InterPro"/>
</dbReference>
<evidence type="ECO:0000313" key="5">
    <source>
        <dbReference type="Proteomes" id="UP000032304"/>
    </source>
</evidence>
<dbReference type="SUPFAM" id="SSF53137">
    <property type="entry name" value="Translational machinery components"/>
    <property type="match status" value="1"/>
</dbReference>
<dbReference type="GO" id="GO:0000027">
    <property type="term" value="P:ribosomal large subunit assembly"/>
    <property type="evidence" value="ECO:0007669"/>
    <property type="project" value="TreeGrafter"/>
</dbReference>
<organism evidence="4 5">
    <name type="scientific">Gossypium raimondii</name>
    <name type="common">Peruvian cotton</name>
    <name type="synonym">Gossypium klotzschianum subsp. raimondii</name>
    <dbReference type="NCBI Taxonomy" id="29730"/>
    <lineage>
        <taxon>Eukaryota</taxon>
        <taxon>Viridiplantae</taxon>
        <taxon>Streptophyta</taxon>
        <taxon>Embryophyta</taxon>
        <taxon>Tracheophyta</taxon>
        <taxon>Spermatophyta</taxon>
        <taxon>Magnoliopsida</taxon>
        <taxon>eudicotyledons</taxon>
        <taxon>Gunneridae</taxon>
        <taxon>Pentapetalae</taxon>
        <taxon>rosids</taxon>
        <taxon>malvids</taxon>
        <taxon>Malvales</taxon>
        <taxon>Malvaceae</taxon>
        <taxon>Malvoideae</taxon>
        <taxon>Gossypium</taxon>
    </lineage>
</organism>
<evidence type="ECO:0000256" key="2">
    <source>
        <dbReference type="ARBA" id="ARBA00022980"/>
    </source>
</evidence>
<dbReference type="InterPro" id="IPR057268">
    <property type="entry name" value="Ribosomal_L18"/>
</dbReference>